<sequence>MAKGKKKHAKKSLNFVEAAMSVRKTWGSFSPVTRVKGSKKARNSKRACRGKNPSVCFFA</sequence>
<dbReference type="EMBL" id="DSYQ01000021">
    <property type="protein sequence ID" value="HGT71352.1"/>
    <property type="molecule type" value="Genomic_DNA"/>
</dbReference>
<name>A0A7C4M3N7_UNCC3</name>
<dbReference type="AlphaFoldDB" id="A0A7C4M3N7"/>
<evidence type="ECO:0000313" key="1">
    <source>
        <dbReference type="EMBL" id="HGT71352.1"/>
    </source>
</evidence>
<protein>
    <submittedName>
        <fullName evidence="1">Uncharacterized protein</fullName>
    </submittedName>
</protein>
<proteinExistence type="predicted"/>
<accession>A0A7C4M3N7</accession>
<reference evidence="1" key="1">
    <citation type="journal article" date="2020" name="mSystems">
        <title>Genome- and Community-Level Interaction Insights into Carbon Utilization and Element Cycling Functions of Hydrothermarchaeota in Hydrothermal Sediment.</title>
        <authorList>
            <person name="Zhou Z."/>
            <person name="Liu Y."/>
            <person name="Xu W."/>
            <person name="Pan J."/>
            <person name="Luo Z.H."/>
            <person name="Li M."/>
        </authorList>
    </citation>
    <scope>NUCLEOTIDE SEQUENCE [LARGE SCALE GENOMIC DNA]</scope>
    <source>
        <strain evidence="1">SpSt-579</strain>
    </source>
</reference>
<gene>
    <name evidence="1" type="ORF">ENT43_03780</name>
</gene>
<comment type="caution">
    <text evidence="1">The sequence shown here is derived from an EMBL/GenBank/DDBJ whole genome shotgun (WGS) entry which is preliminary data.</text>
</comment>
<organism evidence="1">
    <name type="scientific">candidate division CPR3 bacterium</name>
    <dbReference type="NCBI Taxonomy" id="2268181"/>
    <lineage>
        <taxon>Bacteria</taxon>
        <taxon>Bacteria division CPR3</taxon>
    </lineage>
</organism>